<dbReference type="InterPro" id="IPR012657">
    <property type="entry name" value="23S_rRNA-intervening_sequence"/>
</dbReference>
<dbReference type="AlphaFoldDB" id="G6FML3"/>
<dbReference type="SUPFAM" id="SSF158446">
    <property type="entry name" value="IVS-encoded protein-like"/>
    <property type="match status" value="1"/>
</dbReference>
<reference evidence="1 2" key="1">
    <citation type="submission" date="2011-09" db="EMBL/GenBank/DDBJ databases">
        <title>The draft genome of Fischerella sp. JSC-11.</title>
        <authorList>
            <consortium name="US DOE Joint Genome Institute (JGI-PGF)"/>
            <person name="Lucas S."/>
            <person name="Han J."/>
            <person name="Lapidus A."/>
            <person name="Cheng J.-F."/>
            <person name="Goodwin L."/>
            <person name="Pitluck S."/>
            <person name="Peters L."/>
            <person name="Land M.L."/>
            <person name="Hauser L."/>
            <person name="Sarkisova S."/>
            <person name="Bryant D.A."/>
            <person name="Brown I."/>
            <person name="Woyke T.J."/>
        </authorList>
    </citation>
    <scope>NUCLEOTIDE SEQUENCE [LARGE SCALE GENOMIC DNA]</scope>
    <source>
        <strain evidence="1 2">JSC-11</strain>
    </source>
</reference>
<dbReference type="PATRIC" id="fig|741277.3.peg.128"/>
<dbReference type="NCBIfam" id="TIGR02436">
    <property type="entry name" value="four helix bundle protein"/>
    <property type="match status" value="1"/>
</dbReference>
<dbReference type="PANTHER" id="PTHR38471">
    <property type="entry name" value="FOUR HELIX BUNDLE PROTEIN"/>
    <property type="match status" value="1"/>
</dbReference>
<dbReference type="InterPro" id="IPR036583">
    <property type="entry name" value="23S_rRNA_IVS_sf"/>
</dbReference>
<keyword evidence="1" id="KW-0687">Ribonucleoprotein</keyword>
<dbReference type="EMBL" id="AGIZ01000001">
    <property type="protein sequence ID" value="EHC19293.1"/>
    <property type="molecule type" value="Genomic_DNA"/>
</dbReference>
<gene>
    <name evidence="1" type="ORF">FJSC11DRAFT_0110</name>
</gene>
<dbReference type="Pfam" id="PF05635">
    <property type="entry name" value="23S_rRNA_IVP"/>
    <property type="match status" value="1"/>
</dbReference>
<comment type="caution">
    <text evidence="1">The sequence shown here is derived from an EMBL/GenBank/DDBJ whole genome shotgun (WGS) entry which is preliminary data.</text>
</comment>
<dbReference type="CDD" id="cd16377">
    <property type="entry name" value="23S_rRNA_IVP_like"/>
    <property type="match status" value="1"/>
</dbReference>
<dbReference type="GO" id="GO:0005840">
    <property type="term" value="C:ribosome"/>
    <property type="evidence" value="ECO:0007669"/>
    <property type="project" value="UniProtKB-KW"/>
</dbReference>
<name>G6FML3_9CYAN</name>
<sequence>MGTTHPTIFQGYKIKMTDFRELREWEKAHELTVAVYEATQSFPEEELLGLTQQIRLACSAIPVKIAQGCNREDREDQVNFLEMAMDAAIEVEYYLLLCYELDMLDSADYDRLVSKTVEAKELLELFIDKLSHR</sequence>
<organism evidence="1 2">
    <name type="scientific">Fischerella thermalis JSC-11</name>
    <dbReference type="NCBI Taxonomy" id="741277"/>
    <lineage>
        <taxon>Bacteria</taxon>
        <taxon>Bacillati</taxon>
        <taxon>Cyanobacteriota</taxon>
        <taxon>Cyanophyceae</taxon>
        <taxon>Nostocales</taxon>
        <taxon>Hapalosiphonaceae</taxon>
        <taxon>Fischerella</taxon>
    </lineage>
</organism>
<proteinExistence type="predicted"/>
<dbReference type="Proteomes" id="UP000004344">
    <property type="component" value="Unassembled WGS sequence"/>
</dbReference>
<keyword evidence="2" id="KW-1185">Reference proteome</keyword>
<evidence type="ECO:0000313" key="1">
    <source>
        <dbReference type="EMBL" id="EHC19293.1"/>
    </source>
</evidence>
<accession>G6FML3</accession>
<dbReference type="PANTHER" id="PTHR38471:SF2">
    <property type="entry name" value="FOUR HELIX BUNDLE PROTEIN"/>
    <property type="match status" value="1"/>
</dbReference>
<protein>
    <submittedName>
        <fullName evidence="1">S23 ribosomal protein</fullName>
    </submittedName>
</protein>
<evidence type="ECO:0000313" key="2">
    <source>
        <dbReference type="Proteomes" id="UP000004344"/>
    </source>
</evidence>
<dbReference type="Gene3D" id="1.20.1440.60">
    <property type="entry name" value="23S rRNA-intervening sequence"/>
    <property type="match status" value="1"/>
</dbReference>
<keyword evidence="1" id="KW-0689">Ribosomal protein</keyword>